<dbReference type="Gene3D" id="3.30.70.2450">
    <property type="match status" value="1"/>
</dbReference>
<evidence type="ECO:0000313" key="6">
    <source>
        <dbReference type="EMBL" id="GLU47787.1"/>
    </source>
</evidence>
<dbReference type="RefSeq" id="WP_285759043.1">
    <property type="nucleotide sequence ID" value="NZ_BSQG01000003.1"/>
</dbReference>
<comment type="cofactor">
    <cofactor evidence="1">
        <name>FAD</name>
        <dbReference type="ChEBI" id="CHEBI:57692"/>
    </cofactor>
</comment>
<organism evidence="6 7">
    <name type="scientific">Nocardiopsis ansamitocini</name>
    <dbReference type="NCBI Taxonomy" id="1670832"/>
    <lineage>
        <taxon>Bacteria</taxon>
        <taxon>Bacillati</taxon>
        <taxon>Actinomycetota</taxon>
        <taxon>Actinomycetes</taxon>
        <taxon>Streptosporangiales</taxon>
        <taxon>Nocardiopsidaceae</taxon>
        <taxon>Nocardiopsis</taxon>
    </lineage>
</organism>
<keyword evidence="3" id="KW-0274">FAD</keyword>
<reference evidence="6" key="1">
    <citation type="submission" date="2023-02" db="EMBL/GenBank/DDBJ databases">
        <title>Nocardiopsis ansamitocini NBRC 112285.</title>
        <authorList>
            <person name="Ichikawa N."/>
            <person name="Sato H."/>
            <person name="Tonouchi N."/>
        </authorList>
    </citation>
    <scope>NUCLEOTIDE SEQUENCE</scope>
    <source>
        <strain evidence="6">NBRC 112285</strain>
    </source>
</reference>
<dbReference type="InterPro" id="IPR050641">
    <property type="entry name" value="RIFMO-like"/>
</dbReference>
<evidence type="ECO:0000256" key="3">
    <source>
        <dbReference type="ARBA" id="ARBA00022827"/>
    </source>
</evidence>
<evidence type="ECO:0000256" key="2">
    <source>
        <dbReference type="ARBA" id="ARBA00022630"/>
    </source>
</evidence>
<protein>
    <submittedName>
        <fullName evidence="6">FAD-dependent oxidoreductase</fullName>
    </submittedName>
</protein>
<evidence type="ECO:0000256" key="1">
    <source>
        <dbReference type="ARBA" id="ARBA00001974"/>
    </source>
</evidence>
<feature type="region of interest" description="Disordered" evidence="4">
    <location>
        <begin position="546"/>
        <end position="572"/>
    </location>
</feature>
<dbReference type="AlphaFoldDB" id="A0A9W6P656"/>
<dbReference type="EMBL" id="BSQG01000003">
    <property type="protein sequence ID" value="GLU47787.1"/>
    <property type="molecule type" value="Genomic_DNA"/>
</dbReference>
<dbReference type="GO" id="GO:0071949">
    <property type="term" value="F:FAD binding"/>
    <property type="evidence" value="ECO:0007669"/>
    <property type="project" value="InterPro"/>
</dbReference>
<dbReference type="SUPFAM" id="SSF51905">
    <property type="entry name" value="FAD/NAD(P)-binding domain"/>
    <property type="match status" value="1"/>
</dbReference>
<dbReference type="Pfam" id="PF01494">
    <property type="entry name" value="FAD_binding_3"/>
    <property type="match status" value="1"/>
</dbReference>
<gene>
    <name evidence="6" type="ORF">Nans01_21380</name>
</gene>
<accession>A0A9W6P656</accession>
<dbReference type="PRINTS" id="PR00420">
    <property type="entry name" value="RNGMNOXGNASE"/>
</dbReference>
<name>A0A9W6P656_9ACTN</name>
<dbReference type="Gene3D" id="3.50.50.60">
    <property type="entry name" value="FAD/NAD(P)-binding domain"/>
    <property type="match status" value="1"/>
</dbReference>
<dbReference type="InterPro" id="IPR036188">
    <property type="entry name" value="FAD/NAD-bd_sf"/>
</dbReference>
<dbReference type="NCBIfam" id="NF006002">
    <property type="entry name" value="PRK08132.1"/>
    <property type="match status" value="1"/>
</dbReference>
<evidence type="ECO:0000259" key="5">
    <source>
        <dbReference type="Pfam" id="PF01494"/>
    </source>
</evidence>
<evidence type="ECO:0000313" key="7">
    <source>
        <dbReference type="Proteomes" id="UP001165092"/>
    </source>
</evidence>
<proteinExistence type="predicted"/>
<dbReference type="PANTHER" id="PTHR43004">
    <property type="entry name" value="TRK SYSTEM POTASSIUM UPTAKE PROTEIN"/>
    <property type="match status" value="1"/>
</dbReference>
<dbReference type="InterPro" id="IPR002938">
    <property type="entry name" value="FAD-bd"/>
</dbReference>
<comment type="caution">
    <text evidence="6">The sequence shown here is derived from an EMBL/GenBank/DDBJ whole genome shotgun (WGS) entry which is preliminary data.</text>
</comment>
<dbReference type="Proteomes" id="UP001165092">
    <property type="component" value="Unassembled WGS sequence"/>
</dbReference>
<dbReference type="Gene3D" id="3.40.30.120">
    <property type="match status" value="1"/>
</dbReference>
<keyword evidence="2" id="KW-0285">Flavoprotein</keyword>
<evidence type="ECO:0000256" key="4">
    <source>
        <dbReference type="SAM" id="MobiDB-lite"/>
    </source>
</evidence>
<sequence length="572" mass="61217">MTPAVPAPASHRSRRPPVLISGAGPVGLATALTLARFGVPSTVFEARAEPDAEHAVRSGSKAICFQRDVLDVLARLGVAEPLLAEGTTWTTARTYYRGREVRTVAFPGAPARAGLPAPLPPWINISQARVEQELLRAAAVQPLVTVHYDHRVTAVDQDTRGVTVRTTGGGGARLAHGTHLVGADGAGGDVRKLLGVGFPGGSFDDRFLICDIRAGLPFPNERRFYFDPEWNPGRQVLVHQCPDSTWRIDWQVPADYDLDAERDSGALDQRIRTIVGDRPYDLVWSSVYRFHERCAERMRSGRVLLVGDAAHLYAPFGARGLNSGIHDAENAGWKIAAARGARPGPADALLESYHIERWAAAQENLRVTGATMRFLVPQDEQQARLRRTTLELAVTDPAARDRIDSGRLAEPYWYPRSPLITPPAVPSAPMATGGQHPPVPGVICPDGPYFPSGETEPVRMRSVLGPGLTVIVARADQARALADVGVGLPVAVRIFVLDDIDPTGTLAAALRCDGSTAHLVRPDAHLCAVLPAGDGAAVRAALRRVCGDPPEGPPRPGTGERSAGQAPAPVEH</sequence>
<dbReference type="PANTHER" id="PTHR43004:SF19">
    <property type="entry name" value="BINDING MONOOXYGENASE, PUTATIVE (JCVI)-RELATED"/>
    <property type="match status" value="1"/>
</dbReference>
<dbReference type="GO" id="GO:0016709">
    <property type="term" value="F:oxidoreductase activity, acting on paired donors, with incorporation or reduction of molecular oxygen, NAD(P)H as one donor, and incorporation of one atom of oxygen"/>
    <property type="evidence" value="ECO:0007669"/>
    <property type="project" value="UniProtKB-ARBA"/>
</dbReference>
<keyword evidence="7" id="KW-1185">Reference proteome</keyword>
<feature type="domain" description="FAD-binding" evidence="5">
    <location>
        <begin position="17"/>
        <end position="366"/>
    </location>
</feature>